<reference evidence="3" key="1">
    <citation type="journal article" date="2014" name="Int. J. Syst. Evol. Microbiol.">
        <title>Complete genome sequence of Corynebacterium casei LMG S-19264T (=DSM 44701T), isolated from a smear-ripened cheese.</title>
        <authorList>
            <consortium name="US DOE Joint Genome Institute (JGI-PGF)"/>
            <person name="Walter F."/>
            <person name="Albersmeier A."/>
            <person name="Kalinowski J."/>
            <person name="Ruckert C."/>
        </authorList>
    </citation>
    <scope>NUCLEOTIDE SEQUENCE</scope>
    <source>
        <strain evidence="3">CGMCC 4.7201</strain>
    </source>
</reference>
<name>A0A917ZT94_9ACTN</name>
<keyword evidence="1 2" id="KW-0456">Lyase</keyword>
<dbReference type="InterPro" id="IPR034686">
    <property type="entry name" value="Terpene_cyclase-like_2"/>
</dbReference>
<keyword evidence="2" id="KW-0460">Magnesium</keyword>
<dbReference type="SUPFAM" id="SSF48576">
    <property type="entry name" value="Terpenoid synthases"/>
    <property type="match status" value="1"/>
</dbReference>
<dbReference type="EMBL" id="BMMS01000014">
    <property type="protein sequence ID" value="GGO90346.1"/>
    <property type="molecule type" value="Genomic_DNA"/>
</dbReference>
<comment type="similarity">
    <text evidence="2">Belongs to the terpene synthase family.</text>
</comment>
<sequence length="344" mass="37555">MYEFHLPQVPSRLTARYHPRSPELQGLGGAWARARLPFSDADDEHDFLQYACLFPCLVWPRATFDRMLDLCDLSSVVSRIDDTLPNPGDVGRSEAHATAFARELGAALSGREVPPGQEPGYASALSDVWGRIAGKAAPGVRERLSVSLHNLFRSFVAEVASRRRGGFTDLADYVELRAHSVGAQLCSAMAEYGIGADLPDSLFTDPEYTRLQAAVAEHLTFVNDLFTFAYERHRGEAMNAVLILCGDGRAALQEAVDTVLGRIEAAELRFTALRDRLLARATAASQVEPYLTALADMLAGNWHWSRTSPRYHGPGFVWNPLTAGTVTLRPGGSTSFTAARHPAS</sequence>
<dbReference type="Pfam" id="PF19086">
    <property type="entry name" value="Terpene_syn_C_2"/>
    <property type="match status" value="1"/>
</dbReference>
<evidence type="ECO:0000313" key="3">
    <source>
        <dbReference type="EMBL" id="GGO90346.1"/>
    </source>
</evidence>
<dbReference type="PANTHER" id="PTHR35201">
    <property type="entry name" value="TERPENE SYNTHASE"/>
    <property type="match status" value="1"/>
</dbReference>
<gene>
    <name evidence="3" type="ORF">GCM10012280_35670</name>
</gene>
<evidence type="ECO:0000313" key="4">
    <source>
        <dbReference type="Proteomes" id="UP000641932"/>
    </source>
</evidence>
<dbReference type="GO" id="GO:0010333">
    <property type="term" value="F:terpene synthase activity"/>
    <property type="evidence" value="ECO:0007669"/>
    <property type="project" value="InterPro"/>
</dbReference>
<evidence type="ECO:0000256" key="2">
    <source>
        <dbReference type="RuleBase" id="RU366034"/>
    </source>
</evidence>
<dbReference type="GO" id="GO:0046872">
    <property type="term" value="F:metal ion binding"/>
    <property type="evidence" value="ECO:0007669"/>
    <property type="project" value="UniProtKB-KW"/>
</dbReference>
<dbReference type="Gene3D" id="1.10.600.10">
    <property type="entry name" value="Farnesyl Diphosphate Synthase"/>
    <property type="match status" value="1"/>
</dbReference>
<organism evidence="3 4">
    <name type="scientific">Wenjunlia tyrosinilytica</name>
    <dbReference type="NCBI Taxonomy" id="1544741"/>
    <lineage>
        <taxon>Bacteria</taxon>
        <taxon>Bacillati</taxon>
        <taxon>Actinomycetota</taxon>
        <taxon>Actinomycetes</taxon>
        <taxon>Kitasatosporales</taxon>
        <taxon>Streptomycetaceae</taxon>
        <taxon>Wenjunlia</taxon>
    </lineage>
</organism>
<accession>A0A917ZT94</accession>
<keyword evidence="4" id="KW-1185">Reference proteome</keyword>
<comment type="caution">
    <text evidence="3">The sequence shown here is derived from an EMBL/GenBank/DDBJ whole genome shotgun (WGS) entry which is preliminary data.</text>
</comment>
<dbReference type="AlphaFoldDB" id="A0A917ZT94"/>
<reference evidence="3" key="2">
    <citation type="submission" date="2020-09" db="EMBL/GenBank/DDBJ databases">
        <authorList>
            <person name="Sun Q."/>
            <person name="Zhou Y."/>
        </authorList>
    </citation>
    <scope>NUCLEOTIDE SEQUENCE</scope>
    <source>
        <strain evidence="3">CGMCC 4.7201</strain>
    </source>
</reference>
<dbReference type="EC" id="4.2.3.-" evidence="2"/>
<proteinExistence type="inferred from homology"/>
<dbReference type="InterPro" id="IPR008949">
    <property type="entry name" value="Isoprenoid_synthase_dom_sf"/>
</dbReference>
<protein>
    <recommendedName>
        <fullName evidence="2">Terpene synthase</fullName>
        <ecNumber evidence="2">4.2.3.-</ecNumber>
    </recommendedName>
</protein>
<comment type="cofactor">
    <cofactor evidence="2">
        <name>Mg(2+)</name>
        <dbReference type="ChEBI" id="CHEBI:18420"/>
    </cofactor>
</comment>
<keyword evidence="2" id="KW-0479">Metal-binding</keyword>
<evidence type="ECO:0000256" key="1">
    <source>
        <dbReference type="ARBA" id="ARBA00023239"/>
    </source>
</evidence>
<dbReference type="Proteomes" id="UP000641932">
    <property type="component" value="Unassembled WGS sequence"/>
</dbReference>
<dbReference type="PANTHER" id="PTHR35201:SF4">
    <property type="entry name" value="BETA-PINACENE SYNTHASE-RELATED"/>
    <property type="match status" value="1"/>
</dbReference>